<dbReference type="AlphaFoldDB" id="A0A396I8S0"/>
<gene>
    <name evidence="2" type="ORF">MtrunA17_Chr4g0033421</name>
</gene>
<evidence type="ECO:0000313" key="2">
    <source>
        <dbReference type="EMBL" id="RHN61141.1"/>
    </source>
</evidence>
<organism evidence="2 3">
    <name type="scientific">Medicago truncatula</name>
    <name type="common">Barrel medic</name>
    <name type="synonym">Medicago tribuloides</name>
    <dbReference type="NCBI Taxonomy" id="3880"/>
    <lineage>
        <taxon>Eukaryota</taxon>
        <taxon>Viridiplantae</taxon>
        <taxon>Streptophyta</taxon>
        <taxon>Embryophyta</taxon>
        <taxon>Tracheophyta</taxon>
        <taxon>Spermatophyta</taxon>
        <taxon>Magnoliopsida</taxon>
        <taxon>eudicotyledons</taxon>
        <taxon>Gunneridae</taxon>
        <taxon>Pentapetalae</taxon>
        <taxon>rosids</taxon>
        <taxon>fabids</taxon>
        <taxon>Fabales</taxon>
        <taxon>Fabaceae</taxon>
        <taxon>Papilionoideae</taxon>
        <taxon>50 kb inversion clade</taxon>
        <taxon>NPAAA clade</taxon>
        <taxon>Hologalegina</taxon>
        <taxon>IRL clade</taxon>
        <taxon>Trifolieae</taxon>
        <taxon>Medicago</taxon>
    </lineage>
</organism>
<dbReference type="Proteomes" id="UP000265566">
    <property type="component" value="Chromosome 4"/>
</dbReference>
<accession>A0A396I8S0</accession>
<proteinExistence type="predicted"/>
<evidence type="ECO:0000313" key="3">
    <source>
        <dbReference type="Proteomes" id="UP000265566"/>
    </source>
</evidence>
<reference evidence="3" key="1">
    <citation type="journal article" date="2018" name="Nat. Plants">
        <title>Whole-genome landscape of Medicago truncatula symbiotic genes.</title>
        <authorList>
            <person name="Pecrix Y."/>
            <person name="Staton S.E."/>
            <person name="Sallet E."/>
            <person name="Lelandais-Briere C."/>
            <person name="Moreau S."/>
            <person name="Carrere S."/>
            <person name="Blein T."/>
            <person name="Jardinaud M.F."/>
            <person name="Latrasse D."/>
            <person name="Zouine M."/>
            <person name="Zahm M."/>
            <person name="Kreplak J."/>
            <person name="Mayjonade B."/>
            <person name="Satge C."/>
            <person name="Perez M."/>
            <person name="Cauet S."/>
            <person name="Marande W."/>
            <person name="Chantry-Darmon C."/>
            <person name="Lopez-Roques C."/>
            <person name="Bouchez O."/>
            <person name="Berard A."/>
            <person name="Debelle F."/>
            <person name="Munos S."/>
            <person name="Bendahmane A."/>
            <person name="Berges H."/>
            <person name="Niebel A."/>
            <person name="Buitink J."/>
            <person name="Frugier F."/>
            <person name="Benhamed M."/>
            <person name="Crespi M."/>
            <person name="Gouzy J."/>
            <person name="Gamas P."/>
        </authorList>
    </citation>
    <scope>NUCLEOTIDE SEQUENCE [LARGE SCALE GENOMIC DNA]</scope>
    <source>
        <strain evidence="3">cv. Jemalong A17</strain>
    </source>
</reference>
<feature type="compositionally biased region" description="Basic and acidic residues" evidence="1">
    <location>
        <begin position="1"/>
        <end position="10"/>
    </location>
</feature>
<dbReference type="EMBL" id="PSQE01000004">
    <property type="protein sequence ID" value="RHN61141.1"/>
    <property type="molecule type" value="Genomic_DNA"/>
</dbReference>
<feature type="compositionally biased region" description="Low complexity" evidence="1">
    <location>
        <begin position="11"/>
        <end position="20"/>
    </location>
</feature>
<name>A0A396I8S0_MEDTR</name>
<comment type="caution">
    <text evidence="2">The sequence shown here is derived from an EMBL/GenBank/DDBJ whole genome shotgun (WGS) entry which is preliminary data.</text>
</comment>
<feature type="region of interest" description="Disordered" evidence="1">
    <location>
        <begin position="1"/>
        <end position="20"/>
    </location>
</feature>
<evidence type="ECO:0000256" key="1">
    <source>
        <dbReference type="SAM" id="MobiDB-lite"/>
    </source>
</evidence>
<protein>
    <submittedName>
        <fullName evidence="2">Uncharacterized protein</fullName>
    </submittedName>
</protein>
<dbReference type="Gramene" id="rna23574">
    <property type="protein sequence ID" value="RHN61141.1"/>
    <property type="gene ID" value="gene23574"/>
</dbReference>
<sequence>MTETKMERDGPSAISAYPIPAATSEKQKKLEDGVSDLRILVSGRISNPFVLS</sequence>